<dbReference type="Proteomes" id="UP000002488">
    <property type="component" value="Unassembled WGS sequence"/>
</dbReference>
<comment type="caution">
    <text evidence="11">The sequence shown here is derived from an EMBL/GenBank/DDBJ whole genome shotgun (WGS) entry which is preliminary data.</text>
</comment>
<proteinExistence type="inferred from homology"/>
<dbReference type="InterPro" id="IPR036691">
    <property type="entry name" value="Endo/exonu/phosph_ase_sf"/>
</dbReference>
<keyword evidence="3" id="KW-0378">Hydrolase</keyword>
<sequence length="322" mass="36172">MPPASVKMKKAPVAKEKPPPPPYSTLQISSAKEDEPVPLTILAVNVNGIRSAFSKGLKSFIHSKDPDIICFSETKLGSSAFAEFMEKEAVINPETGVHTVIKGYRHAFCCSTARQGYASTAIFVKESIPVLSLCTQMGEPEFDSEGRFLHISLPTFELIHVYVPNSGRGSTGRPFTSENKPANLPTRIKYEELIFKYIGDLIAAGKDVVYCGDLNVAHNEIDLYNPRNNHFSPGFTDEERSAFSKLLDDHGLIDVFRTMHPQLVKFSWFSNFGRARQHKHGWRIDYFVVTYEIFKRVTMVNILDDHNTYSDHVPIIMRLTGA</sequence>
<keyword evidence="8" id="KW-0234">DNA repair</keyword>
<dbReference type="NCBIfam" id="TIGR00633">
    <property type="entry name" value="xth"/>
    <property type="match status" value="1"/>
</dbReference>
<dbReference type="GO" id="GO:0046872">
    <property type="term" value="F:metal ion binding"/>
    <property type="evidence" value="ECO:0007669"/>
    <property type="project" value="UniProtKB-KW"/>
</dbReference>
<dbReference type="PROSITE" id="PS51435">
    <property type="entry name" value="AP_NUCLEASE_F1_4"/>
    <property type="match status" value="1"/>
</dbReference>
<feature type="site" description="Interaction with DNA substrate" evidence="7">
    <location>
        <position position="312"/>
    </location>
</feature>
<dbReference type="SUPFAM" id="SSF56219">
    <property type="entry name" value="DNase I-like"/>
    <property type="match status" value="1"/>
</dbReference>
<keyword evidence="6" id="KW-0464">Manganese</keyword>
<evidence type="ECO:0000256" key="1">
    <source>
        <dbReference type="ARBA" id="ARBA00007092"/>
    </source>
</evidence>
<dbReference type="GO" id="GO:0005634">
    <property type="term" value="C:nucleus"/>
    <property type="evidence" value="ECO:0007669"/>
    <property type="project" value="TreeGrafter"/>
</dbReference>
<dbReference type="Pfam" id="PF03372">
    <property type="entry name" value="Exo_endo_phos"/>
    <property type="match status" value="1"/>
</dbReference>
<comment type="similarity">
    <text evidence="1 8">Belongs to the DNA repair enzymes AP/ExoA family.</text>
</comment>
<dbReference type="GO" id="GO:0003906">
    <property type="term" value="F:DNA-(apurinic or apyrimidinic site) endonuclease activity"/>
    <property type="evidence" value="ECO:0007669"/>
    <property type="project" value="TreeGrafter"/>
</dbReference>
<gene>
    <name evidence="11" type="ORF">GL50581_829</name>
</gene>
<dbReference type="GO" id="GO:0008081">
    <property type="term" value="F:phosphoric diester hydrolase activity"/>
    <property type="evidence" value="ECO:0007669"/>
    <property type="project" value="TreeGrafter"/>
</dbReference>
<keyword evidence="8" id="KW-0227">DNA damage</keyword>
<feature type="site" description="Important for catalytic activity" evidence="7">
    <location>
        <position position="285"/>
    </location>
</feature>
<keyword evidence="11" id="KW-0540">Nuclease</keyword>
<feature type="active site" evidence="5">
    <location>
        <position position="162"/>
    </location>
</feature>
<evidence type="ECO:0000313" key="12">
    <source>
        <dbReference type="Proteomes" id="UP000002488"/>
    </source>
</evidence>
<dbReference type="VEuPathDB" id="GiardiaDB:GL50581_829"/>
<feature type="binding site" evidence="6">
    <location>
        <position position="213"/>
    </location>
    <ligand>
        <name>Mg(2+)</name>
        <dbReference type="ChEBI" id="CHEBI:18420"/>
        <label>1</label>
    </ligand>
</feature>
<organism evidence="11 12">
    <name type="scientific">Giardia intestinalis (strain ATCC 50581 / GS clone H7)</name>
    <name type="common">Giardia lamblia</name>
    <dbReference type="NCBI Taxonomy" id="598745"/>
    <lineage>
        <taxon>Eukaryota</taxon>
        <taxon>Metamonada</taxon>
        <taxon>Diplomonadida</taxon>
        <taxon>Hexamitidae</taxon>
        <taxon>Giardiinae</taxon>
        <taxon>Giardia</taxon>
    </lineage>
</organism>
<evidence type="ECO:0000256" key="2">
    <source>
        <dbReference type="ARBA" id="ARBA00022723"/>
    </source>
</evidence>
<dbReference type="GO" id="GO:0008311">
    <property type="term" value="F:double-stranded DNA 3'-5' DNA exonuclease activity"/>
    <property type="evidence" value="ECO:0007669"/>
    <property type="project" value="TreeGrafter"/>
</dbReference>
<evidence type="ECO:0000256" key="3">
    <source>
        <dbReference type="ARBA" id="ARBA00022801"/>
    </source>
</evidence>
<accession>C6LQ08</accession>
<evidence type="ECO:0000256" key="9">
    <source>
        <dbReference type="SAM" id="MobiDB-lite"/>
    </source>
</evidence>
<name>C6LQ08_GIAIB</name>
<feature type="binding site" evidence="6">
    <location>
        <position position="215"/>
    </location>
    <ligand>
        <name>Mg(2+)</name>
        <dbReference type="ChEBI" id="CHEBI:18420"/>
        <label>1</label>
    </ligand>
</feature>
<evidence type="ECO:0000256" key="8">
    <source>
        <dbReference type="RuleBase" id="RU362131"/>
    </source>
</evidence>
<protein>
    <submittedName>
        <fullName evidence="11">Endonuclease/Exonuclease/phosphatase</fullName>
    </submittedName>
</protein>
<evidence type="ECO:0000259" key="10">
    <source>
        <dbReference type="Pfam" id="PF03372"/>
    </source>
</evidence>
<feature type="binding site" evidence="6">
    <location>
        <position position="312"/>
    </location>
    <ligand>
        <name>Mg(2+)</name>
        <dbReference type="ChEBI" id="CHEBI:18420"/>
        <label>1</label>
    </ligand>
</feature>
<keyword evidence="2 6" id="KW-0479">Metal-binding</keyword>
<feature type="active site" description="Proton acceptor" evidence="5">
    <location>
        <position position="312"/>
    </location>
</feature>
<feature type="active site" description="Proton donor/acceptor" evidence="5">
    <location>
        <position position="213"/>
    </location>
</feature>
<feature type="binding site" evidence="6">
    <location>
        <position position="311"/>
    </location>
    <ligand>
        <name>Mg(2+)</name>
        <dbReference type="ChEBI" id="CHEBI:18420"/>
        <label>1</label>
    </ligand>
</feature>
<dbReference type="InterPro" id="IPR004808">
    <property type="entry name" value="AP_endonuc_1"/>
</dbReference>
<feature type="domain" description="Endonuclease/exonuclease/phosphatase" evidence="10">
    <location>
        <begin position="44"/>
        <end position="312"/>
    </location>
</feature>
<reference evidence="11 12" key="1">
    <citation type="journal article" date="2009" name="PLoS Pathog.">
        <title>Draft genome sequencing of giardia intestinalis assemblage B isolate GS: is human giardiasis caused by two different species?</title>
        <authorList>
            <person name="Franzen O."/>
            <person name="Jerlstrom-Hultqvist J."/>
            <person name="Castro E."/>
            <person name="Sherwood E."/>
            <person name="Ankarklev J."/>
            <person name="Reiner D.S."/>
            <person name="Palm D."/>
            <person name="Andersson J.O."/>
            <person name="Andersson B."/>
            <person name="Svard S.G."/>
        </authorList>
    </citation>
    <scope>NUCLEOTIDE SEQUENCE [LARGE SCALE GENOMIC DNA]</scope>
    <source>
        <strain evidence="12">ATCC 50581 / GS clone H7</strain>
    </source>
</reference>
<feature type="site" description="Transition state stabilizer" evidence="7">
    <location>
        <position position="215"/>
    </location>
</feature>
<evidence type="ECO:0000256" key="4">
    <source>
        <dbReference type="ARBA" id="ARBA00022842"/>
    </source>
</evidence>
<dbReference type="InterPro" id="IPR005135">
    <property type="entry name" value="Endo/exonuclease/phosphatase"/>
</dbReference>
<comment type="cofactor">
    <cofactor evidence="6 8">
        <name>Mg(2+)</name>
        <dbReference type="ChEBI" id="CHEBI:18420"/>
    </cofactor>
    <cofactor evidence="6 8">
        <name>Mn(2+)</name>
        <dbReference type="ChEBI" id="CHEBI:29035"/>
    </cofactor>
    <text evidence="6 8">Probably binds two magnesium or manganese ions per subunit.</text>
</comment>
<dbReference type="PANTHER" id="PTHR22748:SF6">
    <property type="entry name" value="DNA-(APURINIC OR APYRIMIDINIC SITE) ENDONUCLEASE"/>
    <property type="match status" value="1"/>
</dbReference>
<dbReference type="AlphaFoldDB" id="C6LQ08"/>
<keyword evidence="4 6" id="KW-0460">Magnesium</keyword>
<dbReference type="PANTHER" id="PTHR22748">
    <property type="entry name" value="AP ENDONUCLEASE"/>
    <property type="match status" value="1"/>
</dbReference>
<dbReference type="EMBL" id="ACGJ01001022">
    <property type="protein sequence ID" value="EET01931.1"/>
    <property type="molecule type" value="Genomic_DNA"/>
</dbReference>
<dbReference type="CDD" id="cd09087">
    <property type="entry name" value="Ape1-like_AP-endo"/>
    <property type="match status" value="1"/>
</dbReference>
<evidence type="ECO:0000313" key="11">
    <source>
        <dbReference type="EMBL" id="EET01931.1"/>
    </source>
</evidence>
<feature type="binding site" evidence="6">
    <location>
        <position position="73"/>
    </location>
    <ligand>
        <name>Mg(2+)</name>
        <dbReference type="ChEBI" id="CHEBI:18420"/>
        <label>1</label>
    </ligand>
</feature>
<dbReference type="OrthoDB" id="498125at2759"/>
<evidence type="ECO:0000256" key="5">
    <source>
        <dbReference type="PIRSR" id="PIRSR604808-1"/>
    </source>
</evidence>
<dbReference type="GO" id="GO:0006284">
    <property type="term" value="P:base-excision repair"/>
    <property type="evidence" value="ECO:0007669"/>
    <property type="project" value="TreeGrafter"/>
</dbReference>
<feature type="binding site" evidence="6">
    <location>
        <position position="45"/>
    </location>
    <ligand>
        <name>Mg(2+)</name>
        <dbReference type="ChEBI" id="CHEBI:18420"/>
        <label>1</label>
    </ligand>
</feature>
<dbReference type="Gene3D" id="3.60.10.10">
    <property type="entry name" value="Endonuclease/exonuclease/phosphatase"/>
    <property type="match status" value="1"/>
</dbReference>
<keyword evidence="11" id="KW-0269">Exonuclease</keyword>
<dbReference type="OMA" id="WWSYRGR"/>
<evidence type="ECO:0000256" key="6">
    <source>
        <dbReference type="PIRSR" id="PIRSR604808-2"/>
    </source>
</evidence>
<keyword evidence="11" id="KW-0255">Endonuclease</keyword>
<feature type="region of interest" description="Disordered" evidence="9">
    <location>
        <begin position="1"/>
        <end position="25"/>
    </location>
</feature>
<evidence type="ECO:0000256" key="7">
    <source>
        <dbReference type="PIRSR" id="PIRSR604808-3"/>
    </source>
</evidence>